<protein>
    <submittedName>
        <fullName evidence="2">Uncharacterized protein</fullName>
    </submittedName>
</protein>
<evidence type="ECO:0000313" key="2">
    <source>
        <dbReference type="EMBL" id="KIJ32875.1"/>
    </source>
</evidence>
<dbReference type="InterPro" id="IPR036322">
    <property type="entry name" value="WD40_repeat_dom_sf"/>
</dbReference>
<evidence type="ECO:0000313" key="3">
    <source>
        <dbReference type="Proteomes" id="UP000054279"/>
    </source>
</evidence>
<dbReference type="Gene3D" id="2.130.10.10">
    <property type="entry name" value="YVTN repeat-like/Quinoprotein amine dehydrogenase"/>
    <property type="match status" value="1"/>
</dbReference>
<dbReference type="AlphaFoldDB" id="A0A0C9V5W8"/>
<reference evidence="2 3" key="1">
    <citation type="submission" date="2014-06" db="EMBL/GenBank/DDBJ databases">
        <title>Evolutionary Origins and Diversification of the Mycorrhizal Mutualists.</title>
        <authorList>
            <consortium name="DOE Joint Genome Institute"/>
            <consortium name="Mycorrhizal Genomics Consortium"/>
            <person name="Kohler A."/>
            <person name="Kuo A."/>
            <person name="Nagy L.G."/>
            <person name="Floudas D."/>
            <person name="Copeland A."/>
            <person name="Barry K.W."/>
            <person name="Cichocki N."/>
            <person name="Veneault-Fourrey C."/>
            <person name="LaButti K."/>
            <person name="Lindquist E.A."/>
            <person name="Lipzen A."/>
            <person name="Lundell T."/>
            <person name="Morin E."/>
            <person name="Murat C."/>
            <person name="Riley R."/>
            <person name="Ohm R."/>
            <person name="Sun H."/>
            <person name="Tunlid A."/>
            <person name="Henrissat B."/>
            <person name="Grigoriev I.V."/>
            <person name="Hibbett D.S."/>
            <person name="Martin F."/>
        </authorList>
    </citation>
    <scope>NUCLEOTIDE SEQUENCE [LARGE SCALE GENOMIC DNA]</scope>
    <source>
        <strain evidence="2 3">SS14</strain>
    </source>
</reference>
<sequence>MEAILPLASLLLYTAVILSVASVKKDKQLLTGSWDSYSGTFRLPASESTMQSHTDCISSVLFSPLASSQHVDYSCALDSAVRTWDTSIGLCTFTITLSEKPLIDLAVMADGSTVLGAYTDRTVSVLDLRSSTASIASVASFSYTSLPATVVHPEAIKIDL</sequence>
<accession>A0A0C9V5W8</accession>
<evidence type="ECO:0000256" key="1">
    <source>
        <dbReference type="SAM" id="SignalP"/>
    </source>
</evidence>
<keyword evidence="3" id="KW-1185">Reference proteome</keyword>
<organism evidence="2 3">
    <name type="scientific">Sphaerobolus stellatus (strain SS14)</name>
    <dbReference type="NCBI Taxonomy" id="990650"/>
    <lineage>
        <taxon>Eukaryota</taxon>
        <taxon>Fungi</taxon>
        <taxon>Dikarya</taxon>
        <taxon>Basidiomycota</taxon>
        <taxon>Agaricomycotina</taxon>
        <taxon>Agaricomycetes</taxon>
        <taxon>Phallomycetidae</taxon>
        <taxon>Geastrales</taxon>
        <taxon>Sphaerobolaceae</taxon>
        <taxon>Sphaerobolus</taxon>
    </lineage>
</organism>
<dbReference type="InterPro" id="IPR015943">
    <property type="entry name" value="WD40/YVTN_repeat-like_dom_sf"/>
</dbReference>
<keyword evidence="1" id="KW-0732">Signal</keyword>
<dbReference type="SUPFAM" id="SSF50978">
    <property type="entry name" value="WD40 repeat-like"/>
    <property type="match status" value="1"/>
</dbReference>
<dbReference type="HOGENOM" id="CLU_1653233_0_0_1"/>
<gene>
    <name evidence="2" type="ORF">M422DRAFT_265213</name>
</gene>
<dbReference type="OrthoDB" id="10251381at2759"/>
<feature type="signal peptide" evidence="1">
    <location>
        <begin position="1"/>
        <end position="21"/>
    </location>
</feature>
<dbReference type="Proteomes" id="UP000054279">
    <property type="component" value="Unassembled WGS sequence"/>
</dbReference>
<dbReference type="EMBL" id="KN837220">
    <property type="protein sequence ID" value="KIJ32875.1"/>
    <property type="molecule type" value="Genomic_DNA"/>
</dbReference>
<proteinExistence type="predicted"/>
<feature type="chain" id="PRO_5002221452" evidence="1">
    <location>
        <begin position="22"/>
        <end position="160"/>
    </location>
</feature>
<name>A0A0C9V5W8_SPHS4</name>